<sequence>MGRRTLPWKKGEPTRAVTKASSSPRPTGNASRPSGDSRPSSRGASTPLRTVSRPKPITPTSHPEAKQVSSSRAQTLGRSPSSSPPPEPIPESYMIDGFENDDQWRMVEDEFYTVAGQFTAHLHAAQYRRLREKAKHQNSNTIPTVSRPVTGPPTSHVKRRQAALALAAAQRQGVKTARLRNNDNDTEDEDDEVPWKGTHLAGLMNSPRKKVQPLANLPFTVTGSCAAALSNQRNGLASPSTSNAAFSHHRENSFFSGPTSSHRMTNHLVRQKASRTCTTSQRAQGSNESDDDDDLERYSSRQPSTYPGFPSTQPGTLGIEKSLSSQTRSVSSPADAASASKGSSVAKPSPITRSVSAVSKDEEEEEDSGGETYFQRRMKERRGRRKSSRHKSSTPDEPGEEDESQASRQKSQKDKSAIFIVPSF</sequence>
<evidence type="ECO:0000313" key="2">
    <source>
        <dbReference type="EMBL" id="ROW01198.1"/>
    </source>
</evidence>
<feature type="compositionally biased region" description="Polar residues" evidence="1">
    <location>
        <begin position="67"/>
        <end position="78"/>
    </location>
</feature>
<dbReference type="AlphaFoldDB" id="A0A423WD65"/>
<protein>
    <submittedName>
        <fullName evidence="2">Uncharacterized protein</fullName>
    </submittedName>
</protein>
<feature type="region of interest" description="Disordered" evidence="1">
    <location>
        <begin position="135"/>
        <end position="155"/>
    </location>
</feature>
<reference evidence="2 3" key="1">
    <citation type="submission" date="2015-09" db="EMBL/GenBank/DDBJ databases">
        <title>Host preference determinants of Valsa canker pathogens revealed by comparative genomics.</title>
        <authorList>
            <person name="Yin Z."/>
            <person name="Huang L."/>
        </authorList>
    </citation>
    <scope>NUCLEOTIDE SEQUENCE [LARGE SCALE GENOMIC DNA]</scope>
    <source>
        <strain evidence="2 3">YSFL</strain>
    </source>
</reference>
<organism evidence="2 3">
    <name type="scientific">Cytospora chrysosperma</name>
    <name type="common">Cytospora canker fungus</name>
    <name type="synonym">Sphaeria chrysosperma</name>
    <dbReference type="NCBI Taxonomy" id="252740"/>
    <lineage>
        <taxon>Eukaryota</taxon>
        <taxon>Fungi</taxon>
        <taxon>Dikarya</taxon>
        <taxon>Ascomycota</taxon>
        <taxon>Pezizomycotina</taxon>
        <taxon>Sordariomycetes</taxon>
        <taxon>Sordariomycetidae</taxon>
        <taxon>Diaporthales</taxon>
        <taxon>Cytosporaceae</taxon>
        <taxon>Cytospora</taxon>
    </lineage>
</organism>
<feature type="region of interest" description="Disordered" evidence="1">
    <location>
        <begin position="250"/>
        <end position="424"/>
    </location>
</feature>
<dbReference type="EMBL" id="LJZO01000007">
    <property type="protein sequence ID" value="ROW01198.1"/>
    <property type="molecule type" value="Genomic_DNA"/>
</dbReference>
<feature type="compositionally biased region" description="Low complexity" evidence="1">
    <location>
        <begin position="329"/>
        <end position="349"/>
    </location>
</feature>
<feature type="region of interest" description="Disordered" evidence="1">
    <location>
        <begin position="1"/>
        <end position="97"/>
    </location>
</feature>
<feature type="compositionally biased region" description="Polar residues" evidence="1">
    <location>
        <begin position="253"/>
        <end position="263"/>
    </location>
</feature>
<feature type="compositionally biased region" description="Polar residues" evidence="1">
    <location>
        <begin position="300"/>
        <end position="315"/>
    </location>
</feature>
<gene>
    <name evidence="2" type="ORF">VSDG_02906</name>
</gene>
<evidence type="ECO:0000256" key="1">
    <source>
        <dbReference type="SAM" id="MobiDB-lite"/>
    </source>
</evidence>
<keyword evidence="3" id="KW-1185">Reference proteome</keyword>
<feature type="compositionally biased region" description="Basic residues" evidence="1">
    <location>
        <begin position="376"/>
        <end position="392"/>
    </location>
</feature>
<proteinExistence type="predicted"/>
<dbReference type="Proteomes" id="UP000284375">
    <property type="component" value="Unassembled WGS sequence"/>
</dbReference>
<dbReference type="OrthoDB" id="5374569at2759"/>
<name>A0A423WD65_CYTCH</name>
<feature type="compositionally biased region" description="Low complexity" evidence="1">
    <location>
        <begin position="30"/>
        <end position="45"/>
    </location>
</feature>
<accession>A0A423WD65</accession>
<evidence type="ECO:0000313" key="3">
    <source>
        <dbReference type="Proteomes" id="UP000284375"/>
    </source>
</evidence>
<dbReference type="STRING" id="252740.A0A423WD65"/>
<feature type="compositionally biased region" description="Polar residues" evidence="1">
    <location>
        <begin position="19"/>
        <end position="29"/>
    </location>
</feature>
<feature type="compositionally biased region" description="Polar residues" evidence="1">
    <location>
        <begin position="274"/>
        <end position="287"/>
    </location>
</feature>
<comment type="caution">
    <text evidence="2">The sequence shown here is derived from an EMBL/GenBank/DDBJ whole genome shotgun (WGS) entry which is preliminary data.</text>
</comment>